<feature type="domain" description="Ketoreductase" evidence="4">
    <location>
        <begin position="4"/>
        <end position="190"/>
    </location>
</feature>
<dbReference type="NCBIfam" id="NF005495">
    <property type="entry name" value="PRK07109.1"/>
    <property type="match status" value="1"/>
</dbReference>
<evidence type="ECO:0000256" key="3">
    <source>
        <dbReference type="SAM" id="Phobius"/>
    </source>
</evidence>
<keyword evidence="3" id="KW-1133">Transmembrane helix</keyword>
<keyword evidence="2" id="KW-0560">Oxidoreductase</keyword>
<dbReference type="EMBL" id="JAWJZY010000002">
    <property type="protein sequence ID" value="MEE8658363.1"/>
    <property type="molecule type" value="Genomic_DNA"/>
</dbReference>
<keyword evidence="3" id="KW-0812">Transmembrane</keyword>
<dbReference type="RefSeq" id="WP_394819307.1">
    <property type="nucleotide sequence ID" value="NZ_JAWJZY010000002.1"/>
</dbReference>
<name>A0ABU7U294_9PROT</name>
<feature type="transmembrane region" description="Helical" evidence="3">
    <location>
        <begin position="313"/>
        <end position="333"/>
    </location>
</feature>
<dbReference type="Pfam" id="PF00106">
    <property type="entry name" value="adh_short"/>
    <property type="match status" value="1"/>
</dbReference>
<protein>
    <submittedName>
        <fullName evidence="5">Oxidoreductase SadH</fullName>
    </submittedName>
</protein>
<dbReference type="PANTHER" id="PTHR44196">
    <property type="entry name" value="DEHYDROGENASE/REDUCTASE SDR FAMILY MEMBER 7B"/>
    <property type="match status" value="1"/>
</dbReference>
<proteinExistence type="inferred from homology"/>
<comment type="caution">
    <text evidence="5">The sequence shown here is derived from an EMBL/GenBank/DDBJ whole genome shotgun (WGS) entry which is preliminary data.</text>
</comment>
<gene>
    <name evidence="5" type="primary">sadH</name>
    <name evidence="5" type="ORF">DOFOFD_04995</name>
</gene>
<dbReference type="Proteomes" id="UP001312908">
    <property type="component" value="Unassembled WGS sequence"/>
</dbReference>
<evidence type="ECO:0000313" key="6">
    <source>
        <dbReference type="Proteomes" id="UP001312908"/>
    </source>
</evidence>
<dbReference type="SMART" id="SM00822">
    <property type="entry name" value="PKS_KR"/>
    <property type="match status" value="1"/>
</dbReference>
<dbReference type="Gene3D" id="3.40.50.720">
    <property type="entry name" value="NAD(P)-binding Rossmann-like Domain"/>
    <property type="match status" value="1"/>
</dbReference>
<keyword evidence="3" id="KW-0472">Membrane</keyword>
<dbReference type="PANTHER" id="PTHR44196:SF1">
    <property type="entry name" value="DEHYDROGENASE_REDUCTASE SDR FAMILY MEMBER 7B"/>
    <property type="match status" value="1"/>
</dbReference>
<comment type="similarity">
    <text evidence="1">Belongs to the short-chain dehydrogenases/reductases (SDR) family.</text>
</comment>
<evidence type="ECO:0000256" key="2">
    <source>
        <dbReference type="ARBA" id="ARBA00023002"/>
    </source>
</evidence>
<evidence type="ECO:0000256" key="1">
    <source>
        <dbReference type="ARBA" id="ARBA00006484"/>
    </source>
</evidence>
<keyword evidence="6" id="KW-1185">Reference proteome</keyword>
<reference evidence="5 6" key="1">
    <citation type="submission" date="2023-10" db="EMBL/GenBank/DDBJ databases">
        <title>Sorlinia euscelidii gen. nov., sp. nov., an acetic acid bacteria isolated from the gut of Euscelidius variegatus emitter.</title>
        <authorList>
            <person name="Michoud G."/>
            <person name="Marasco R."/>
            <person name="Seferji K."/>
            <person name="Gonella E."/>
            <person name="Garuglieri E."/>
            <person name="Alma A."/>
            <person name="Mapelli F."/>
            <person name="Borin S."/>
            <person name="Daffonchio D."/>
            <person name="Crotti E."/>
        </authorList>
    </citation>
    <scope>NUCLEOTIDE SEQUENCE [LARGE SCALE GENOMIC DNA]</scope>
    <source>
        <strain evidence="5 6">EV16P</strain>
    </source>
</reference>
<dbReference type="InterPro" id="IPR036291">
    <property type="entry name" value="NAD(P)-bd_dom_sf"/>
</dbReference>
<dbReference type="SUPFAM" id="SSF51735">
    <property type="entry name" value="NAD(P)-binding Rossmann-fold domains"/>
    <property type="match status" value="1"/>
</dbReference>
<evidence type="ECO:0000313" key="5">
    <source>
        <dbReference type="EMBL" id="MEE8658363.1"/>
    </source>
</evidence>
<sequence length="341" mass="36873">MPQQVAVITGAGSGIGRATTRLLAEYGFDIALMGRDVKRLKAAAAELAPSDVKTLVVPVDVADGEALEAAADQIEEKLGAITVWINAAGVSATGPVLSLEASAYAQVMRVNYLGAVNGTRAALRVMRRRGEGQIVNIGLAPRLRGLPLQSANNGAHAGLNAFCDCVRPEIRALSDRITLTMVNLPWINTPRWTWGRNRSGHQLKPIGPIYEPEVAAHAITRAIFSRQRDVTVGASSIIPQFLSAFLPQLRDAFHACRGVARQRGLGKANHPSEASHQDNLEQSVEGAFAAHGPHEARPFRPRGRKPVLLTHRLRYILGTIVTLALFYAFGYVAPPRFPRKK</sequence>
<evidence type="ECO:0000259" key="4">
    <source>
        <dbReference type="SMART" id="SM00822"/>
    </source>
</evidence>
<dbReference type="InterPro" id="IPR057326">
    <property type="entry name" value="KR_dom"/>
</dbReference>
<organism evidence="5 6">
    <name type="scientific">Sorlinia euscelidii</name>
    <dbReference type="NCBI Taxonomy" id="3081148"/>
    <lineage>
        <taxon>Bacteria</taxon>
        <taxon>Pseudomonadati</taxon>
        <taxon>Pseudomonadota</taxon>
        <taxon>Alphaproteobacteria</taxon>
        <taxon>Acetobacterales</taxon>
        <taxon>Acetobacteraceae</taxon>
        <taxon>Sorlinia</taxon>
    </lineage>
</organism>
<dbReference type="PRINTS" id="PR00081">
    <property type="entry name" value="GDHRDH"/>
</dbReference>
<accession>A0ABU7U294</accession>
<dbReference type="InterPro" id="IPR002347">
    <property type="entry name" value="SDR_fam"/>
</dbReference>